<keyword evidence="2" id="KW-1277">Toxin-antitoxin system</keyword>
<evidence type="ECO:0000256" key="5">
    <source>
        <dbReference type="ARBA" id="ARBA00022801"/>
    </source>
</evidence>
<protein>
    <recommendedName>
        <fullName evidence="10">Toxin HicA</fullName>
    </recommendedName>
</protein>
<reference evidence="8 9" key="1">
    <citation type="journal article" date="2016" name="Nat. Commun.">
        <title>Thousands of microbial genomes shed light on interconnected biogeochemical processes in an aquifer system.</title>
        <authorList>
            <person name="Anantharaman K."/>
            <person name="Brown C.T."/>
            <person name="Hug L.A."/>
            <person name="Sharon I."/>
            <person name="Castelle C.J."/>
            <person name="Probst A.J."/>
            <person name="Thomas B.C."/>
            <person name="Singh A."/>
            <person name="Wilkins M.J."/>
            <person name="Karaoz U."/>
            <person name="Brodie E.L."/>
            <person name="Williams K.H."/>
            <person name="Hubbard S.S."/>
            <person name="Banfield J.F."/>
        </authorList>
    </citation>
    <scope>NUCLEOTIDE SEQUENCE [LARGE SCALE GENOMIC DNA]</scope>
</reference>
<dbReference type="GO" id="GO:0003729">
    <property type="term" value="F:mRNA binding"/>
    <property type="evidence" value="ECO:0007669"/>
    <property type="project" value="InterPro"/>
</dbReference>
<dbReference type="GO" id="GO:0016787">
    <property type="term" value="F:hydrolase activity"/>
    <property type="evidence" value="ECO:0007669"/>
    <property type="project" value="UniProtKB-KW"/>
</dbReference>
<gene>
    <name evidence="8" type="ORF">A2834_01280</name>
</gene>
<keyword evidence="7" id="KW-0346">Stress response</keyword>
<keyword evidence="4" id="KW-0255">Endonuclease</keyword>
<dbReference type="GO" id="GO:0004519">
    <property type="term" value="F:endonuclease activity"/>
    <property type="evidence" value="ECO:0007669"/>
    <property type="project" value="UniProtKB-KW"/>
</dbReference>
<dbReference type="InterPro" id="IPR038570">
    <property type="entry name" value="HicA_sf"/>
</dbReference>
<dbReference type="Gene3D" id="3.30.920.30">
    <property type="entry name" value="Hypothetical protein"/>
    <property type="match status" value="1"/>
</dbReference>
<comment type="caution">
    <text evidence="8">The sequence shown here is derived from an EMBL/GenBank/DDBJ whole genome shotgun (WGS) entry which is preliminary data.</text>
</comment>
<dbReference type="InterPro" id="IPR012933">
    <property type="entry name" value="HicA_mRNA_interferase"/>
</dbReference>
<dbReference type="SUPFAM" id="SSF54786">
    <property type="entry name" value="YcfA/nrd intein domain"/>
    <property type="match status" value="1"/>
</dbReference>
<keyword evidence="6" id="KW-0694">RNA-binding</keyword>
<name>A0A1F5VJ23_9BACT</name>
<evidence type="ECO:0000256" key="7">
    <source>
        <dbReference type="ARBA" id="ARBA00023016"/>
    </source>
</evidence>
<organism evidence="8 9">
    <name type="scientific">Candidatus Giovannonibacteria bacterium RIFCSPHIGHO2_01_FULL_45_23</name>
    <dbReference type="NCBI Taxonomy" id="1798325"/>
    <lineage>
        <taxon>Bacteria</taxon>
        <taxon>Candidatus Giovannoniibacteriota</taxon>
    </lineage>
</organism>
<keyword evidence="3" id="KW-0540">Nuclease</keyword>
<evidence type="ECO:0000313" key="9">
    <source>
        <dbReference type="Proteomes" id="UP000179251"/>
    </source>
</evidence>
<evidence type="ECO:0000256" key="4">
    <source>
        <dbReference type="ARBA" id="ARBA00022759"/>
    </source>
</evidence>
<evidence type="ECO:0008006" key="10">
    <source>
        <dbReference type="Google" id="ProtNLM"/>
    </source>
</evidence>
<accession>A0A1F5VJ23</accession>
<dbReference type="AlphaFoldDB" id="A0A1F5VJ23"/>
<evidence type="ECO:0000256" key="2">
    <source>
        <dbReference type="ARBA" id="ARBA00022649"/>
    </source>
</evidence>
<evidence type="ECO:0000256" key="6">
    <source>
        <dbReference type="ARBA" id="ARBA00022884"/>
    </source>
</evidence>
<dbReference type="EMBL" id="MFHD01000002">
    <property type="protein sequence ID" value="OGF63463.1"/>
    <property type="molecule type" value="Genomic_DNA"/>
</dbReference>
<proteinExistence type="inferred from homology"/>
<keyword evidence="5" id="KW-0378">Hydrolase</keyword>
<dbReference type="STRING" id="1798325.A2834_01280"/>
<sequence length="70" mass="7823">MLKPISRRELVRKLLNLGFVGPFSGGRHQFMELGNFKISIPNPHGEEIGKHLLSIIIKDLGISAEAFLKL</sequence>
<evidence type="ECO:0000256" key="1">
    <source>
        <dbReference type="ARBA" id="ARBA00006620"/>
    </source>
</evidence>
<comment type="similarity">
    <text evidence="1">Belongs to the HicA mRNA interferase family.</text>
</comment>
<evidence type="ECO:0000256" key="3">
    <source>
        <dbReference type="ARBA" id="ARBA00022722"/>
    </source>
</evidence>
<dbReference type="Pfam" id="PF07927">
    <property type="entry name" value="HicA_toxin"/>
    <property type="match status" value="1"/>
</dbReference>
<dbReference type="Proteomes" id="UP000179251">
    <property type="component" value="Unassembled WGS sequence"/>
</dbReference>
<evidence type="ECO:0000313" key="8">
    <source>
        <dbReference type="EMBL" id="OGF63463.1"/>
    </source>
</evidence>